<dbReference type="InterPro" id="IPR000683">
    <property type="entry name" value="Gfo/Idh/MocA-like_OxRdtase_N"/>
</dbReference>
<dbReference type="Proteomes" id="UP001140510">
    <property type="component" value="Unassembled WGS sequence"/>
</dbReference>
<feature type="domain" description="Gfo/Idh/MocA-like oxidoreductase N-terminal" evidence="3">
    <location>
        <begin position="7"/>
        <end position="98"/>
    </location>
</feature>
<protein>
    <recommendedName>
        <fullName evidence="7">NAD binding Rossmann fold oxidoreductase</fullName>
    </recommendedName>
</protein>
<dbReference type="Pfam" id="PF22725">
    <property type="entry name" value="GFO_IDH_MocA_C3"/>
    <property type="match status" value="1"/>
</dbReference>
<dbReference type="Gene3D" id="3.40.50.720">
    <property type="entry name" value="NAD(P)-binding Rossmann-like Domain"/>
    <property type="match status" value="1"/>
</dbReference>
<organism evidence="5 6">
    <name type="scientific">Didymella pomorum</name>
    <dbReference type="NCBI Taxonomy" id="749634"/>
    <lineage>
        <taxon>Eukaryota</taxon>
        <taxon>Fungi</taxon>
        <taxon>Dikarya</taxon>
        <taxon>Ascomycota</taxon>
        <taxon>Pezizomycotina</taxon>
        <taxon>Dothideomycetes</taxon>
        <taxon>Pleosporomycetidae</taxon>
        <taxon>Pleosporales</taxon>
        <taxon>Pleosporineae</taxon>
        <taxon>Didymellaceae</taxon>
        <taxon>Didymella</taxon>
    </lineage>
</organism>
<dbReference type="Gene3D" id="3.30.360.10">
    <property type="entry name" value="Dihydrodipicolinate Reductase, domain 2"/>
    <property type="match status" value="1"/>
</dbReference>
<dbReference type="EMBL" id="JAPEVA010000120">
    <property type="protein sequence ID" value="KAJ4398824.1"/>
    <property type="molecule type" value="Genomic_DNA"/>
</dbReference>
<dbReference type="OrthoDB" id="446809at2759"/>
<evidence type="ECO:0000313" key="5">
    <source>
        <dbReference type="EMBL" id="KAJ4398824.1"/>
    </source>
</evidence>
<evidence type="ECO:0000259" key="3">
    <source>
        <dbReference type="Pfam" id="PF01408"/>
    </source>
</evidence>
<dbReference type="GO" id="GO:0000166">
    <property type="term" value="F:nucleotide binding"/>
    <property type="evidence" value="ECO:0007669"/>
    <property type="project" value="InterPro"/>
</dbReference>
<feature type="region of interest" description="Disordered" evidence="2">
    <location>
        <begin position="346"/>
        <end position="369"/>
    </location>
</feature>
<dbReference type="GO" id="GO:0016491">
    <property type="term" value="F:oxidoreductase activity"/>
    <property type="evidence" value="ECO:0007669"/>
    <property type="project" value="TreeGrafter"/>
</dbReference>
<keyword evidence="6" id="KW-1185">Reference proteome</keyword>
<dbReference type="InterPro" id="IPR055170">
    <property type="entry name" value="GFO_IDH_MocA-like_dom"/>
</dbReference>
<evidence type="ECO:0000256" key="2">
    <source>
        <dbReference type="SAM" id="MobiDB-lite"/>
    </source>
</evidence>
<dbReference type="SUPFAM" id="SSF51735">
    <property type="entry name" value="NAD(P)-binding Rossmann-fold domains"/>
    <property type="match status" value="1"/>
</dbReference>
<proteinExistence type="inferred from homology"/>
<feature type="compositionally biased region" description="Polar residues" evidence="2">
    <location>
        <begin position="346"/>
        <end position="357"/>
    </location>
</feature>
<evidence type="ECO:0000259" key="4">
    <source>
        <dbReference type="Pfam" id="PF22725"/>
    </source>
</evidence>
<name>A0A9W8Z6D4_9PLEO</name>
<feature type="domain" description="GFO/IDH/MocA-like oxidoreductase" evidence="4">
    <location>
        <begin position="121"/>
        <end position="251"/>
    </location>
</feature>
<comment type="caution">
    <text evidence="5">The sequence shown here is derived from an EMBL/GenBank/DDBJ whole genome shotgun (WGS) entry which is preliminary data.</text>
</comment>
<dbReference type="GO" id="GO:0006740">
    <property type="term" value="P:NADPH regeneration"/>
    <property type="evidence" value="ECO:0007669"/>
    <property type="project" value="TreeGrafter"/>
</dbReference>
<evidence type="ECO:0000256" key="1">
    <source>
        <dbReference type="ARBA" id="ARBA00010928"/>
    </source>
</evidence>
<dbReference type="AlphaFoldDB" id="A0A9W8Z6D4"/>
<dbReference type="GO" id="GO:0005737">
    <property type="term" value="C:cytoplasm"/>
    <property type="evidence" value="ECO:0007669"/>
    <property type="project" value="TreeGrafter"/>
</dbReference>
<dbReference type="SUPFAM" id="SSF55347">
    <property type="entry name" value="Glyceraldehyde-3-phosphate dehydrogenase-like, C-terminal domain"/>
    <property type="match status" value="1"/>
</dbReference>
<reference evidence="5" key="1">
    <citation type="submission" date="2022-10" db="EMBL/GenBank/DDBJ databases">
        <title>Tapping the CABI collections for fungal endophytes: first genome assemblies for Collariella, Neodidymelliopsis, Ascochyta clinopodiicola, Didymella pomorum, Didymosphaeria variabile, Neocosmospora piperis and Neocucurbitaria cava.</title>
        <authorList>
            <person name="Hill R."/>
        </authorList>
    </citation>
    <scope>NUCLEOTIDE SEQUENCE</scope>
    <source>
        <strain evidence="5">IMI 355091</strain>
    </source>
</reference>
<dbReference type="InterPro" id="IPR036291">
    <property type="entry name" value="NAD(P)-bd_dom_sf"/>
</dbReference>
<evidence type="ECO:0000313" key="6">
    <source>
        <dbReference type="Proteomes" id="UP001140510"/>
    </source>
</evidence>
<accession>A0A9W8Z6D4</accession>
<dbReference type="Pfam" id="PF01408">
    <property type="entry name" value="GFO_IDH_MocA"/>
    <property type="match status" value="1"/>
</dbReference>
<sequence length="369" mass="39923">MANQPRLKIALFGLGRLGSIRAQILLTQQPRMELVAACDTKPGADKWAAENLPSSVTFFADPEKCMRDSGAQAVLISTATATHAPLICLALDLGLEVIAKAATKPHLKFLIPLTRRYDDNFRAAKRLVDAGTLGDIHAVETSSQDKQDKSGFFIAFSLQSGGIFVDMGVHDIDVGRYYLNPTVGLTNLKKQVNRVIAMGQRTLYGALAEFEDFDNAWGIVEFANGKIMTSHVGRTTSHGHEGSTRILGTKGHSLVDGVASQFQVEVRDEHGVRRAIPPDAFQLYDRSFPNDLAEFATAVLDDAPLSCRPEDAFEAAKITIALQHSMRIGQPVYFDDEGLPILISKDNTTSVDSNGVNGTAPVNGLKGSD</sequence>
<gene>
    <name evidence="5" type="ORF">N0V91_009875</name>
</gene>
<dbReference type="PANTHER" id="PTHR42840">
    <property type="entry name" value="NAD(P)-BINDING ROSSMANN-FOLD SUPERFAMILY PROTEIN-RELATED"/>
    <property type="match status" value="1"/>
</dbReference>
<comment type="similarity">
    <text evidence="1">Belongs to the Gfo/Idh/MocA family.</text>
</comment>
<dbReference type="PANTHER" id="PTHR42840:SF10">
    <property type="entry name" value="BINDING ROSSMANN FOLD OXIDOREDUCTASE, PUTATIVE-RELATED"/>
    <property type="match status" value="1"/>
</dbReference>
<evidence type="ECO:0008006" key="7">
    <source>
        <dbReference type="Google" id="ProtNLM"/>
    </source>
</evidence>